<dbReference type="Gene3D" id="2.60.40.10">
    <property type="entry name" value="Immunoglobulins"/>
    <property type="match status" value="1"/>
</dbReference>
<keyword evidence="6" id="KW-1185">Reference proteome</keyword>
<keyword evidence="2" id="KW-0732">Signal</keyword>
<dbReference type="InterPro" id="IPR013783">
    <property type="entry name" value="Ig-like_fold"/>
</dbReference>
<gene>
    <name evidence="5" type="primary">Cd58</name>
    <name evidence="5" type="ORF">ORISOL_R07327</name>
</gene>
<comment type="caution">
    <text evidence="5">The sequence shown here is derived from an EMBL/GenBank/DDBJ whole genome shotgun (WGS) entry which is preliminary data.</text>
</comment>
<dbReference type="OrthoDB" id="9427418at2759"/>
<dbReference type="PANTHER" id="PTHR12080:SF55">
    <property type="entry name" value="LYMPHOCYTE FUNCTION-ASSOCIATED ANTIGEN 3"/>
    <property type="match status" value="1"/>
</dbReference>
<evidence type="ECO:0000256" key="3">
    <source>
        <dbReference type="ARBA" id="ARBA00023136"/>
    </source>
</evidence>
<evidence type="ECO:0000256" key="2">
    <source>
        <dbReference type="ARBA" id="ARBA00022729"/>
    </source>
</evidence>
<feature type="non-terminal residue" evidence="5">
    <location>
        <position position="1"/>
    </location>
</feature>
<dbReference type="GO" id="GO:0005102">
    <property type="term" value="F:signaling receptor binding"/>
    <property type="evidence" value="ECO:0007669"/>
    <property type="project" value="TreeGrafter"/>
</dbReference>
<dbReference type="InterPro" id="IPR015631">
    <property type="entry name" value="CD2/SLAM_rcpt"/>
</dbReference>
<keyword evidence="4" id="KW-0325">Glycoprotein</keyword>
<reference evidence="5 6" key="1">
    <citation type="submission" date="2019-09" db="EMBL/GenBank/DDBJ databases">
        <title>Bird 10,000 Genomes (B10K) Project - Family phase.</title>
        <authorList>
            <person name="Zhang G."/>
        </authorList>
    </citation>
    <scope>NUCLEOTIDE SEQUENCE [LARGE SCALE GENOMIC DNA]</scope>
    <source>
        <strain evidence="5">B10K-DU-029-52</strain>
    </source>
</reference>
<dbReference type="GO" id="GO:0016020">
    <property type="term" value="C:membrane"/>
    <property type="evidence" value="ECO:0007669"/>
    <property type="project" value="UniProtKB-SubCell"/>
</dbReference>
<accession>A0A7K6DFC3</accession>
<comment type="subcellular location">
    <subcellularLocation>
        <location evidence="1">Membrane</location>
    </subcellularLocation>
</comment>
<sequence length="181" mass="20773">IAHIYCEEVFGVVGENVTFPVKIGEKVVEIRWTKSNGIVAEWEGQNKPKYFEHFGNRSVLMEDGSLTIINLKKNDADIYELQYWDSVRDHNLKFKLEVFDSFPGPKINCNTSGDNLVLNCTADFQRPLNYTWKLSNDSHSYQSQNLSITLEKVNRTMKATCVIKFSQIEKSSEISLIQCLP</sequence>
<dbReference type="EMBL" id="VZRL01004229">
    <property type="protein sequence ID" value="NWV24738.1"/>
    <property type="molecule type" value="Genomic_DNA"/>
</dbReference>
<dbReference type="Proteomes" id="UP000571324">
    <property type="component" value="Unassembled WGS sequence"/>
</dbReference>
<evidence type="ECO:0000313" key="6">
    <source>
        <dbReference type="Proteomes" id="UP000571324"/>
    </source>
</evidence>
<proteinExistence type="predicted"/>
<feature type="non-terminal residue" evidence="5">
    <location>
        <position position="181"/>
    </location>
</feature>
<organism evidence="5 6">
    <name type="scientific">Origma solitaria</name>
    <dbReference type="NCBI Taxonomy" id="720586"/>
    <lineage>
        <taxon>Eukaryota</taxon>
        <taxon>Metazoa</taxon>
        <taxon>Chordata</taxon>
        <taxon>Craniata</taxon>
        <taxon>Vertebrata</taxon>
        <taxon>Euteleostomi</taxon>
        <taxon>Archelosauria</taxon>
        <taxon>Archosauria</taxon>
        <taxon>Dinosauria</taxon>
        <taxon>Saurischia</taxon>
        <taxon>Theropoda</taxon>
        <taxon>Coelurosauria</taxon>
        <taxon>Aves</taxon>
        <taxon>Neognathae</taxon>
        <taxon>Neoaves</taxon>
        <taxon>Telluraves</taxon>
        <taxon>Australaves</taxon>
        <taxon>Passeriformes</taxon>
        <taxon>Meliphagoidea</taxon>
        <taxon>Acanthizidae</taxon>
        <taxon>Origma</taxon>
    </lineage>
</organism>
<dbReference type="InterPro" id="IPR036179">
    <property type="entry name" value="Ig-like_dom_sf"/>
</dbReference>
<keyword evidence="3" id="KW-0472">Membrane</keyword>
<dbReference type="GO" id="GO:0009986">
    <property type="term" value="C:cell surface"/>
    <property type="evidence" value="ECO:0007669"/>
    <property type="project" value="TreeGrafter"/>
</dbReference>
<evidence type="ECO:0000256" key="1">
    <source>
        <dbReference type="ARBA" id="ARBA00004370"/>
    </source>
</evidence>
<dbReference type="SUPFAM" id="SSF48726">
    <property type="entry name" value="Immunoglobulin"/>
    <property type="match status" value="1"/>
</dbReference>
<protein>
    <submittedName>
        <fullName evidence="5">LFA3 protein</fullName>
    </submittedName>
</protein>
<dbReference type="PANTHER" id="PTHR12080">
    <property type="entry name" value="SIGNALING LYMPHOCYTIC ACTIVATION MOLECULE"/>
    <property type="match status" value="1"/>
</dbReference>
<dbReference type="AlphaFoldDB" id="A0A7K6DFC3"/>
<name>A0A7K6DFC3_9PASS</name>
<evidence type="ECO:0000313" key="5">
    <source>
        <dbReference type="EMBL" id="NWV24738.1"/>
    </source>
</evidence>
<evidence type="ECO:0000256" key="4">
    <source>
        <dbReference type="ARBA" id="ARBA00023180"/>
    </source>
</evidence>